<accession>A0A0C9TP23</accession>
<dbReference type="OrthoDB" id="2623880at2759"/>
<proteinExistence type="predicted"/>
<dbReference type="Proteomes" id="UP000053647">
    <property type="component" value="Unassembled WGS sequence"/>
</dbReference>
<dbReference type="EMBL" id="KN819366">
    <property type="protein sequence ID" value="KIJ12283.1"/>
    <property type="molecule type" value="Genomic_DNA"/>
</dbReference>
<protein>
    <submittedName>
        <fullName evidence="2">Uncharacterized protein</fullName>
    </submittedName>
</protein>
<evidence type="ECO:0000313" key="3">
    <source>
        <dbReference type="Proteomes" id="UP000053647"/>
    </source>
</evidence>
<reference evidence="2 3" key="1">
    <citation type="submission" date="2014-06" db="EMBL/GenBank/DDBJ databases">
        <authorList>
            <consortium name="DOE Joint Genome Institute"/>
            <person name="Kuo A."/>
            <person name="Kohler A."/>
            <person name="Nagy L.G."/>
            <person name="Floudas D."/>
            <person name="Copeland A."/>
            <person name="Barry K.W."/>
            <person name="Cichocki N."/>
            <person name="Veneault-Fourrey C."/>
            <person name="LaButti K."/>
            <person name="Lindquist E.A."/>
            <person name="Lipzen A."/>
            <person name="Lundell T."/>
            <person name="Morin E."/>
            <person name="Murat C."/>
            <person name="Sun H."/>
            <person name="Tunlid A."/>
            <person name="Henrissat B."/>
            <person name="Grigoriev I.V."/>
            <person name="Hibbett D.S."/>
            <person name="Martin F."/>
            <person name="Nordberg H.P."/>
            <person name="Cantor M.N."/>
            <person name="Hua S.X."/>
        </authorList>
    </citation>
    <scope>NUCLEOTIDE SEQUENCE [LARGE SCALE GENOMIC DNA]</scope>
    <source>
        <strain evidence="2 3">ATCC 200175</strain>
    </source>
</reference>
<gene>
    <name evidence="2" type="ORF">PAXINDRAFT_14902</name>
</gene>
<keyword evidence="3" id="KW-1185">Reference proteome</keyword>
<evidence type="ECO:0000256" key="1">
    <source>
        <dbReference type="SAM" id="MobiDB-lite"/>
    </source>
</evidence>
<reference evidence="3" key="2">
    <citation type="submission" date="2015-01" db="EMBL/GenBank/DDBJ databases">
        <title>Evolutionary Origins and Diversification of the Mycorrhizal Mutualists.</title>
        <authorList>
            <consortium name="DOE Joint Genome Institute"/>
            <consortium name="Mycorrhizal Genomics Consortium"/>
            <person name="Kohler A."/>
            <person name="Kuo A."/>
            <person name="Nagy L.G."/>
            <person name="Floudas D."/>
            <person name="Copeland A."/>
            <person name="Barry K.W."/>
            <person name="Cichocki N."/>
            <person name="Veneault-Fourrey C."/>
            <person name="LaButti K."/>
            <person name="Lindquist E.A."/>
            <person name="Lipzen A."/>
            <person name="Lundell T."/>
            <person name="Morin E."/>
            <person name="Murat C."/>
            <person name="Riley R."/>
            <person name="Ohm R."/>
            <person name="Sun H."/>
            <person name="Tunlid A."/>
            <person name="Henrissat B."/>
            <person name="Grigoriev I.V."/>
            <person name="Hibbett D.S."/>
            <person name="Martin F."/>
        </authorList>
    </citation>
    <scope>NUCLEOTIDE SEQUENCE [LARGE SCALE GENOMIC DNA]</scope>
    <source>
        <strain evidence="3">ATCC 200175</strain>
    </source>
</reference>
<dbReference type="HOGENOM" id="CLU_090730_0_0_1"/>
<organism evidence="2 3">
    <name type="scientific">Paxillus involutus ATCC 200175</name>
    <dbReference type="NCBI Taxonomy" id="664439"/>
    <lineage>
        <taxon>Eukaryota</taxon>
        <taxon>Fungi</taxon>
        <taxon>Dikarya</taxon>
        <taxon>Basidiomycota</taxon>
        <taxon>Agaricomycotina</taxon>
        <taxon>Agaricomycetes</taxon>
        <taxon>Agaricomycetidae</taxon>
        <taxon>Boletales</taxon>
        <taxon>Paxilineae</taxon>
        <taxon>Paxillaceae</taxon>
        <taxon>Paxillus</taxon>
    </lineage>
</organism>
<feature type="region of interest" description="Disordered" evidence="1">
    <location>
        <begin position="58"/>
        <end position="88"/>
    </location>
</feature>
<sequence>MAANPINCSQDLTQIGNVLVLEVDNILRGWPTYVVNVIPYHPGPLKLVLRLKEPSPYKWKDDEDNQDLDNEKTRDQSGTSKAKEDRDLETLRRKLANITLSLPMMVKYDNTTAGGVPSPAVNVEATPVTLCGIHRDPVGRKCNRFESFGDDTEWPPHRPRAFKDVPMNLPIKALEMFKTFPEPVEAVGKENAVYLYLAASPVFEDSDLYKYDIANQLYYIVSPRGIPSISSSSSLATKNPPRNVTSFPGCSNINSLSRHPVNIFVVLVSN</sequence>
<feature type="compositionally biased region" description="Basic and acidic residues" evidence="1">
    <location>
        <begin position="69"/>
        <end position="88"/>
    </location>
</feature>
<evidence type="ECO:0000313" key="2">
    <source>
        <dbReference type="EMBL" id="KIJ12283.1"/>
    </source>
</evidence>
<dbReference type="AlphaFoldDB" id="A0A0C9TP23"/>
<name>A0A0C9TP23_PAXIN</name>